<organism evidence="2 3">
    <name type="scientific">Pectinatus brassicae</name>
    <dbReference type="NCBI Taxonomy" id="862415"/>
    <lineage>
        <taxon>Bacteria</taxon>
        <taxon>Bacillati</taxon>
        <taxon>Bacillota</taxon>
        <taxon>Negativicutes</taxon>
        <taxon>Selenomonadales</taxon>
        <taxon>Selenomonadaceae</taxon>
        <taxon>Pectinatus</taxon>
    </lineage>
</organism>
<dbReference type="EC" id="3.6.1.25" evidence="2"/>
<keyword evidence="3" id="KW-1185">Reference proteome</keyword>
<dbReference type="Gene3D" id="2.40.320.10">
    <property type="entry name" value="Hypothetical Protein Pfu-838710-001"/>
    <property type="match status" value="1"/>
</dbReference>
<dbReference type="PROSITE" id="PS51707">
    <property type="entry name" value="CYTH"/>
    <property type="match status" value="1"/>
</dbReference>
<accession>A0A840UDZ5</accession>
<sequence length="206" mass="23657">MIKNRELEIKMMLLPGDIAPIKNFIKSLYLLNNKQIIHMTAYYYDTADHSLSHNMLTYRVRKENSRYIATIKGKPQTINFITNRLEINRPVNSIKADINVFSDIELIPALADIVKDNTLTPLVTNNFKRQQYVLFINNSKIELVIDTGFIYAGIYKAPICELELELKTGQADDLLLLATTLQKKFSLKPSLSSKFSRGLNLINYLK</sequence>
<evidence type="ECO:0000313" key="3">
    <source>
        <dbReference type="Proteomes" id="UP000559117"/>
    </source>
</evidence>
<dbReference type="GO" id="GO:0046872">
    <property type="term" value="F:metal ion binding"/>
    <property type="evidence" value="ECO:0007669"/>
    <property type="project" value="TreeGrafter"/>
</dbReference>
<dbReference type="PANTHER" id="PTHR39569">
    <property type="entry name" value="INORGANIC TRIPHOSPHATASE"/>
    <property type="match status" value="1"/>
</dbReference>
<dbReference type="Proteomes" id="UP000559117">
    <property type="component" value="Unassembled WGS sequence"/>
</dbReference>
<dbReference type="InterPro" id="IPR039013">
    <property type="entry name" value="YgiF"/>
</dbReference>
<evidence type="ECO:0000259" key="1">
    <source>
        <dbReference type="PROSITE" id="PS51707"/>
    </source>
</evidence>
<proteinExistence type="predicted"/>
<protein>
    <submittedName>
        <fullName evidence="2">Triphosphatase</fullName>
        <ecNumber evidence="2">3.6.1.25</ecNumber>
    </submittedName>
</protein>
<dbReference type="SUPFAM" id="SSF55154">
    <property type="entry name" value="CYTH-like phosphatases"/>
    <property type="match status" value="1"/>
</dbReference>
<reference evidence="2 3" key="1">
    <citation type="submission" date="2020-08" db="EMBL/GenBank/DDBJ databases">
        <title>Genomic Encyclopedia of Type Strains, Phase IV (KMG-IV): sequencing the most valuable type-strain genomes for metagenomic binning, comparative biology and taxonomic classification.</title>
        <authorList>
            <person name="Goeker M."/>
        </authorList>
    </citation>
    <scope>NUCLEOTIDE SEQUENCE [LARGE SCALE GENOMIC DNA]</scope>
    <source>
        <strain evidence="2 3">DSM 24661</strain>
    </source>
</reference>
<dbReference type="InterPro" id="IPR033469">
    <property type="entry name" value="CYTH-like_dom_sf"/>
</dbReference>
<comment type="caution">
    <text evidence="2">The sequence shown here is derived from an EMBL/GenBank/DDBJ whole genome shotgun (WGS) entry which is preliminary data.</text>
</comment>
<gene>
    <name evidence="2" type="ORF">HNR32_001085</name>
</gene>
<keyword evidence="2" id="KW-0378">Hydrolase</keyword>
<dbReference type="InterPro" id="IPR023577">
    <property type="entry name" value="CYTH_domain"/>
</dbReference>
<dbReference type="Pfam" id="PF01928">
    <property type="entry name" value="CYTH"/>
    <property type="match status" value="1"/>
</dbReference>
<dbReference type="AlphaFoldDB" id="A0A840UDZ5"/>
<evidence type="ECO:0000313" key="2">
    <source>
        <dbReference type="EMBL" id="MBB5335941.1"/>
    </source>
</evidence>
<dbReference type="GO" id="GO:0050355">
    <property type="term" value="F:inorganic triphosphate phosphatase activity"/>
    <property type="evidence" value="ECO:0007669"/>
    <property type="project" value="UniProtKB-EC"/>
</dbReference>
<dbReference type="SMART" id="SM01118">
    <property type="entry name" value="CYTH"/>
    <property type="match status" value="1"/>
</dbReference>
<dbReference type="PANTHER" id="PTHR39569:SF1">
    <property type="entry name" value="INORGANIC TRIPHOSPHATASE"/>
    <property type="match status" value="1"/>
</dbReference>
<feature type="domain" description="CYTH" evidence="1">
    <location>
        <begin position="4"/>
        <end position="205"/>
    </location>
</feature>
<name>A0A840UDZ5_9FIRM</name>
<dbReference type="EMBL" id="JACHFH010000010">
    <property type="protein sequence ID" value="MBB5335941.1"/>
    <property type="molecule type" value="Genomic_DNA"/>
</dbReference>
<dbReference type="RefSeq" id="WP_183860410.1">
    <property type="nucleotide sequence ID" value="NZ_JACHFH010000010.1"/>
</dbReference>